<dbReference type="Proteomes" id="UP000016016">
    <property type="component" value="Unassembled WGS sequence"/>
</dbReference>
<sequence>MMFSKLFNKDSNVFIPKKIKVCGMCDAQNISDAIFAGANIIGLSFCPNSVRYVKQLSTKTGIMPDICSLDCNKKVNLAQIIKDKEIELCGVFADDMPQTIVSRVVNFNLDIVQLSGSESPVMIDNFRRTICTDIRPNIKIIKTIRVASKSDFKQCADYEGHVDYFLFDAKSNKADDDKKRFSWNLLNSYNGSTPFFLSGSIGEHDVKAIHSLKHSLCIGINVNSQFETAPALKDIVKLRGFINKLCRLE</sequence>
<accession>E1GXA6</accession>
<evidence type="ECO:0000256" key="1">
    <source>
        <dbReference type="ARBA" id="ARBA00001164"/>
    </source>
</evidence>
<proteinExistence type="inferred from homology"/>
<evidence type="ECO:0000256" key="8">
    <source>
        <dbReference type="ARBA" id="ARBA00023235"/>
    </source>
</evidence>
<dbReference type="RefSeq" id="WP_008450156.1">
    <property type="nucleotide sequence ID" value="NZ_ADFQ01000085.1"/>
</dbReference>
<comment type="catalytic activity">
    <reaction evidence="1 9">
        <text>N-(5-phospho-beta-D-ribosyl)anthranilate = 1-(2-carboxyphenylamino)-1-deoxy-D-ribulose 5-phosphate</text>
        <dbReference type="Rhea" id="RHEA:21540"/>
        <dbReference type="ChEBI" id="CHEBI:18277"/>
        <dbReference type="ChEBI" id="CHEBI:58613"/>
        <dbReference type="EC" id="5.3.1.24"/>
    </reaction>
</comment>
<evidence type="ECO:0000256" key="5">
    <source>
        <dbReference type="ARBA" id="ARBA00022605"/>
    </source>
</evidence>
<dbReference type="Pfam" id="PF00697">
    <property type="entry name" value="PRAI"/>
    <property type="match status" value="1"/>
</dbReference>
<evidence type="ECO:0000256" key="3">
    <source>
        <dbReference type="ARBA" id="ARBA00012572"/>
    </source>
</evidence>
<comment type="similarity">
    <text evidence="9">Belongs to the TrpF family.</text>
</comment>
<dbReference type="PANTHER" id="PTHR42894">
    <property type="entry name" value="N-(5'-PHOSPHORIBOSYL)ANTHRANILATE ISOMERASE"/>
    <property type="match status" value="1"/>
</dbReference>
<evidence type="ECO:0000256" key="9">
    <source>
        <dbReference type="HAMAP-Rule" id="MF_00135"/>
    </source>
</evidence>
<reference evidence="11 12" key="1">
    <citation type="submission" date="2010-09" db="EMBL/GenBank/DDBJ databases">
        <authorList>
            <person name="Harkins D.M."/>
            <person name="Madupu R."/>
            <person name="Durkin A.S."/>
            <person name="Torralba M."/>
            <person name="Methe B."/>
            <person name="Sutton G.G."/>
            <person name="Nelson K.E."/>
        </authorList>
    </citation>
    <scope>NUCLEOTIDE SEQUENCE [LARGE SCALE GENOMIC DNA]</scope>
    <source>
        <strain evidence="11 12">CRIS 21A-A</strain>
    </source>
</reference>
<dbReference type="GO" id="GO:0004640">
    <property type="term" value="F:phosphoribosylanthranilate isomerase activity"/>
    <property type="evidence" value="ECO:0007669"/>
    <property type="project" value="UniProtKB-UniRule"/>
</dbReference>
<keyword evidence="5 9" id="KW-0028">Amino-acid biosynthesis</keyword>
<dbReference type="eggNOG" id="COG0135">
    <property type="taxonomic scope" value="Bacteria"/>
</dbReference>
<keyword evidence="8 9" id="KW-0413">Isomerase</keyword>
<dbReference type="PANTHER" id="PTHR42894:SF1">
    <property type="entry name" value="N-(5'-PHOSPHORIBOSYL)ANTHRANILATE ISOMERASE"/>
    <property type="match status" value="1"/>
</dbReference>
<evidence type="ECO:0000259" key="10">
    <source>
        <dbReference type="Pfam" id="PF00697"/>
    </source>
</evidence>
<evidence type="ECO:0000313" key="12">
    <source>
        <dbReference type="Proteomes" id="UP000016016"/>
    </source>
</evidence>
<evidence type="ECO:0000256" key="6">
    <source>
        <dbReference type="ARBA" id="ARBA00022822"/>
    </source>
</evidence>
<dbReference type="GO" id="GO:0000162">
    <property type="term" value="P:L-tryptophan biosynthetic process"/>
    <property type="evidence" value="ECO:0007669"/>
    <property type="project" value="UniProtKB-UniRule"/>
</dbReference>
<comment type="caution">
    <text evidence="11">The sequence shown here is derived from an EMBL/GenBank/DDBJ whole genome shotgun (WGS) entry which is preliminary data.</text>
</comment>
<protein>
    <recommendedName>
        <fullName evidence="4 9">N-(5'-phosphoribosyl)anthranilate isomerase</fullName>
        <shortName evidence="9">PRAI</shortName>
        <ecNumber evidence="3 9">5.3.1.24</ecNumber>
    </recommendedName>
</protein>
<dbReference type="Gene3D" id="3.20.20.70">
    <property type="entry name" value="Aldolase class I"/>
    <property type="match status" value="1"/>
</dbReference>
<dbReference type="EMBL" id="ADFQ01000085">
    <property type="protein sequence ID" value="EFN90752.1"/>
    <property type="molecule type" value="Genomic_DNA"/>
</dbReference>
<feature type="domain" description="N-(5'phosphoribosyl) anthranilate isomerase (PRAI)" evidence="10">
    <location>
        <begin position="57"/>
        <end position="243"/>
    </location>
</feature>
<gene>
    <name evidence="9 11" type="primary">trpF</name>
    <name evidence="11" type="ORF">HMPREF9018_2021</name>
</gene>
<keyword evidence="6 9" id="KW-0822">Tryptophan biosynthesis</keyword>
<organism evidence="11 12">
    <name type="scientific">Prevotella amnii CRIS 21A-A</name>
    <dbReference type="NCBI Taxonomy" id="679191"/>
    <lineage>
        <taxon>Bacteria</taxon>
        <taxon>Pseudomonadati</taxon>
        <taxon>Bacteroidota</taxon>
        <taxon>Bacteroidia</taxon>
        <taxon>Bacteroidales</taxon>
        <taxon>Prevotellaceae</taxon>
        <taxon>Prevotella</taxon>
    </lineage>
</organism>
<evidence type="ECO:0000256" key="7">
    <source>
        <dbReference type="ARBA" id="ARBA00023141"/>
    </source>
</evidence>
<dbReference type="InterPro" id="IPR001240">
    <property type="entry name" value="PRAI_dom"/>
</dbReference>
<dbReference type="InterPro" id="IPR011060">
    <property type="entry name" value="RibuloseP-bd_barrel"/>
</dbReference>
<dbReference type="AlphaFoldDB" id="E1GXA6"/>
<dbReference type="HAMAP" id="MF_00135">
    <property type="entry name" value="PRAI"/>
    <property type="match status" value="1"/>
</dbReference>
<dbReference type="EC" id="5.3.1.24" evidence="3 9"/>
<dbReference type="UniPathway" id="UPA00035">
    <property type="reaction ID" value="UER00042"/>
</dbReference>
<dbReference type="SUPFAM" id="SSF51366">
    <property type="entry name" value="Ribulose-phoshate binding barrel"/>
    <property type="match status" value="1"/>
</dbReference>
<dbReference type="CDD" id="cd00405">
    <property type="entry name" value="PRAI"/>
    <property type="match status" value="1"/>
</dbReference>
<evidence type="ECO:0000256" key="2">
    <source>
        <dbReference type="ARBA" id="ARBA00004664"/>
    </source>
</evidence>
<name>E1GXA6_9BACT</name>
<keyword evidence="7 9" id="KW-0057">Aromatic amino acid biosynthesis</keyword>
<evidence type="ECO:0000313" key="11">
    <source>
        <dbReference type="EMBL" id="EFN90752.1"/>
    </source>
</evidence>
<dbReference type="InterPro" id="IPR013785">
    <property type="entry name" value="Aldolase_TIM"/>
</dbReference>
<dbReference type="InterPro" id="IPR044643">
    <property type="entry name" value="TrpF_fam"/>
</dbReference>
<evidence type="ECO:0000256" key="4">
    <source>
        <dbReference type="ARBA" id="ARBA00022272"/>
    </source>
</evidence>
<comment type="pathway">
    <text evidence="2 9">Amino-acid biosynthesis; L-tryptophan biosynthesis; L-tryptophan from chorismate: step 3/5.</text>
</comment>